<dbReference type="STRING" id="1817814.A2V81_04330"/>
<dbReference type="SUPFAM" id="SSF50677">
    <property type="entry name" value="ValRS/IleRS/LeuRS editing domain"/>
    <property type="match status" value="1"/>
</dbReference>
<keyword evidence="9 15" id="KW-0862">Zinc</keyword>
<keyword evidence="7 15" id="KW-0479">Metal-binding</keyword>
<dbReference type="InterPro" id="IPR009008">
    <property type="entry name" value="Val/Leu/Ile-tRNA-synth_edit"/>
</dbReference>
<sequence>MPRTKSSSVKKKNESKERPVKAVASGDQPQLKTKAKLKKPKKSADIFQAVDTKQSFPDLENDILAFWRDEKIFEKTLESRKGGKNFVFYEGPPTANGKPGVHHVLARVFKDIILRYKTMQGFNIERKAGWDTHGLPVELQVEKELGISGKKQIEEYGIKEFNQKCKDSVHKFTSAFEEMTERIGYWVDMKNPYVTYSPEYIESVWWTLKQIWEKGLLYRDLKIVPYCCRCGTPLSSHEVAQEYQTVKDLSLTALFKAKPKSKVIKKDEDVYFAAWTTTPWTLIGNLALAVGPDVEYSKIKISDTLSFIIATERIAAYHDVLPKHPDGTPNIIVQETYKGSELTGIEYQPPWQYYSDEKPGWFIVAEPFVTTADGTGIVHIALYGEDDFHVIQKYDLPRIQHVNKEGKFIEGSGPYSGKYFKEEGLDVEILKDLAARNLLLKKEKYEHNYPHCWRCKTPLIYFAINSWFIRMSQLRDNLLKNNAEINWYPEHIKNGRFGKWLEEVKDWALSRNRYWGTPLPVWECQSCGKYVCVGSLVELQKKSQKELPKNDEGEIDLHRPFLDEVVITCESCGGESKRVEEVIDCWFDSGAMPVAQVHYPFDIAEGEFQERYFPADYICEAIDQTRGWFYTLLAISTVIFDKPAYKNVICLGHILDENGRKMSKSLGNVVDPMEVTAKQGADALRWYMFNASPPDQARNFSLGLVEQSLRKFQLTLWNAYAFFVTYANIDQFKPKRFTKIIAVRHTEGEQNVLGVNSTDKEHVYHLTDNGRRDAEALAQKFKNRPIDRMYISSLMRTQEVAQIINQFHNVPVTQDEHLREMDMGQFDGKLASDVQAYLKSLTNPYAEKFPEGESYLDLEKRVFELLDYIEQNHSGETVMIVTHEAVKRMIDKYFNHTPSEEALHKNFSLGHHDTYVMPWTEHKLDHWILSELHTLIQVVTDHLDSYEIWEATTKIERFVDNLSNWYIRRSRRRFWKTENDKDKDAAYQTLYHVLTTLTRIIAPFVPFVSESMYRNITKKDSVHMANFPHPIKSFIRANLNEEMGLIRTIVNLGHSLRAAQKIKTRQPLASATVVSPYKLNEEELQVIAEELNVKEIIMKTEAESTIHRAVKPKAAVLGPKYGKDMQKIIDAAKNDNFTFDDDGRVTIDGTFTLNPDEFDIVYQTEPGMSVTSQDNIVVALDTKLTDDLIQEGYAREIVRHIQELRKRANYRVDSRINVAIEVQSEEEMAHAILSKFSTYIARETLADSINAGNIIADIEEQVSIDTLQLFLKVEKVKKKTQ</sequence>
<comment type="catalytic activity">
    <reaction evidence="14 15">
        <text>tRNA(Ile) + L-isoleucine + ATP = L-isoleucyl-tRNA(Ile) + AMP + diphosphate</text>
        <dbReference type="Rhea" id="RHEA:11060"/>
        <dbReference type="Rhea" id="RHEA-COMP:9666"/>
        <dbReference type="Rhea" id="RHEA-COMP:9695"/>
        <dbReference type="ChEBI" id="CHEBI:30616"/>
        <dbReference type="ChEBI" id="CHEBI:33019"/>
        <dbReference type="ChEBI" id="CHEBI:58045"/>
        <dbReference type="ChEBI" id="CHEBI:78442"/>
        <dbReference type="ChEBI" id="CHEBI:78528"/>
        <dbReference type="ChEBI" id="CHEBI:456215"/>
        <dbReference type="EC" id="6.1.1.5"/>
    </reaction>
</comment>
<dbReference type="InterPro" id="IPR002300">
    <property type="entry name" value="aa-tRNA-synth_Ia"/>
</dbReference>
<keyword evidence="10 15" id="KW-0067">ATP-binding</keyword>
<protein>
    <recommendedName>
        <fullName evidence="15">Isoleucine--tRNA ligase</fullName>
        <ecNumber evidence="15">6.1.1.5</ecNumber>
    </recommendedName>
    <alternativeName>
        <fullName evidence="15">Isoleucyl-tRNA synthetase</fullName>
        <shortName evidence="15">IleRS</shortName>
    </alternativeName>
</protein>
<evidence type="ECO:0000256" key="6">
    <source>
        <dbReference type="ARBA" id="ARBA00022598"/>
    </source>
</evidence>
<dbReference type="PANTHER" id="PTHR42780">
    <property type="entry name" value="SOLEUCYL-TRNA SYNTHETASE"/>
    <property type="match status" value="1"/>
</dbReference>
<evidence type="ECO:0000256" key="2">
    <source>
        <dbReference type="ARBA" id="ARBA00004496"/>
    </source>
</evidence>
<dbReference type="FunFam" id="3.40.50.620:FF:000063">
    <property type="entry name" value="Isoleucine--tRNA ligase"/>
    <property type="match status" value="1"/>
</dbReference>
<comment type="function">
    <text evidence="13 15">Catalyzes the attachment of isoleucine to tRNA(Ile). As IleRS can inadvertently accommodate and process structurally similar amino acids such as valine, to avoid such errors it has two additional distinct tRNA(Ile)-dependent editing activities. One activity is designated as 'pretransfer' editing and involves the hydrolysis of activated Val-AMP. The other activity is designated 'posttransfer' editing and involves deacylation of mischarged Val-tRNA(Ile).</text>
</comment>
<dbReference type="CDD" id="cd07961">
    <property type="entry name" value="Anticodon_Ia_Ile_ABEc"/>
    <property type="match status" value="1"/>
</dbReference>
<evidence type="ECO:0000256" key="4">
    <source>
        <dbReference type="ARBA" id="ARBA00011245"/>
    </source>
</evidence>
<dbReference type="Pfam" id="PF08264">
    <property type="entry name" value="Anticodon_1"/>
    <property type="match status" value="1"/>
</dbReference>
<dbReference type="SUPFAM" id="SSF47323">
    <property type="entry name" value="Anticodon-binding domain of a subclass of class I aminoacyl-tRNA synthetases"/>
    <property type="match status" value="1"/>
</dbReference>
<dbReference type="Pfam" id="PF19302">
    <property type="entry name" value="DUF5915"/>
    <property type="match status" value="1"/>
</dbReference>
<keyword evidence="11 15" id="KW-0648">Protein biosynthesis</keyword>
<evidence type="ECO:0000256" key="15">
    <source>
        <dbReference type="HAMAP-Rule" id="MF_02003"/>
    </source>
</evidence>
<feature type="region of interest" description="Disordered" evidence="16">
    <location>
        <begin position="1"/>
        <end position="38"/>
    </location>
</feature>
<dbReference type="SMART" id="SM00855">
    <property type="entry name" value="PGAM"/>
    <property type="match status" value="1"/>
</dbReference>
<dbReference type="EMBL" id="MEWR01000015">
    <property type="protein sequence ID" value="OGC81893.1"/>
    <property type="molecule type" value="Genomic_DNA"/>
</dbReference>
<evidence type="ECO:0000259" key="18">
    <source>
        <dbReference type="Pfam" id="PF08264"/>
    </source>
</evidence>
<dbReference type="PANTHER" id="PTHR42780:SF1">
    <property type="entry name" value="ISOLEUCINE--TRNA LIGASE, CYTOPLASMIC"/>
    <property type="match status" value="1"/>
</dbReference>
<comment type="subunit">
    <text evidence="4 15">Monomer.</text>
</comment>
<comment type="domain">
    <text evidence="15">IleRS has two distinct active sites: one for aminoacylation and one for editing. The misactivated valine is translocated from the active site to the editing site, which sterically excludes the correctly activated isoleucine. The single editing site contains two valyl binding pockets, one specific for each substrate (Val-AMP or Val-tRNA(Ile)).</text>
</comment>
<feature type="binding site" evidence="15">
    <location>
        <position position="664"/>
    </location>
    <ligand>
        <name>ATP</name>
        <dbReference type="ChEBI" id="CHEBI:30616"/>
    </ligand>
</feature>
<evidence type="ECO:0000256" key="5">
    <source>
        <dbReference type="ARBA" id="ARBA00022490"/>
    </source>
</evidence>
<feature type="compositionally biased region" description="Basic and acidic residues" evidence="16">
    <location>
        <begin position="11"/>
        <end position="20"/>
    </location>
</feature>
<dbReference type="Gene3D" id="3.40.50.620">
    <property type="entry name" value="HUPs"/>
    <property type="match status" value="2"/>
</dbReference>
<dbReference type="PRINTS" id="PR00984">
    <property type="entry name" value="TRNASYNTHILE"/>
</dbReference>
<evidence type="ECO:0000256" key="1">
    <source>
        <dbReference type="ARBA" id="ARBA00001947"/>
    </source>
</evidence>
<proteinExistence type="inferred from homology"/>
<dbReference type="InterPro" id="IPR009080">
    <property type="entry name" value="tRNAsynth_Ia_anticodon-bd"/>
</dbReference>
<organism evidence="19 20">
    <name type="scientific">Candidatus Abawacabacteria bacterium RBG_16_42_10</name>
    <dbReference type="NCBI Taxonomy" id="1817814"/>
    <lineage>
        <taxon>Bacteria</taxon>
        <taxon>Candidatus Abawacaibacteriota</taxon>
    </lineage>
</organism>
<evidence type="ECO:0000256" key="8">
    <source>
        <dbReference type="ARBA" id="ARBA00022741"/>
    </source>
</evidence>
<evidence type="ECO:0000256" key="7">
    <source>
        <dbReference type="ARBA" id="ARBA00022723"/>
    </source>
</evidence>
<dbReference type="SUPFAM" id="SSF53254">
    <property type="entry name" value="Phosphoglycerate mutase-like"/>
    <property type="match status" value="1"/>
</dbReference>
<dbReference type="GO" id="GO:0004822">
    <property type="term" value="F:isoleucine-tRNA ligase activity"/>
    <property type="evidence" value="ECO:0007669"/>
    <property type="project" value="UniProtKB-UniRule"/>
</dbReference>
<feature type="short sequence motif" description="'HIGH' region" evidence="15">
    <location>
        <begin position="93"/>
        <end position="103"/>
    </location>
</feature>
<feature type="short sequence motif" description="'KMSKS' region" evidence="15">
    <location>
        <begin position="661"/>
        <end position="665"/>
    </location>
</feature>
<dbReference type="InterPro" id="IPR029033">
    <property type="entry name" value="His_PPase_superfam"/>
</dbReference>
<feature type="domain" description="Methionyl/Valyl/Leucyl/Isoleucyl-tRNA synthetase anticodon-binding" evidence="18">
    <location>
        <begin position="925"/>
        <end position="1069"/>
    </location>
</feature>
<dbReference type="InterPro" id="IPR033709">
    <property type="entry name" value="Anticodon_Ile_ABEc"/>
</dbReference>
<accession>A0A1F4XLC6</accession>
<name>A0A1F4XLC6_9BACT</name>
<comment type="subcellular location">
    <subcellularLocation>
        <location evidence="2 15">Cytoplasm</location>
    </subcellularLocation>
</comment>
<evidence type="ECO:0000259" key="17">
    <source>
        <dbReference type="Pfam" id="PF00133"/>
    </source>
</evidence>
<evidence type="ECO:0000256" key="9">
    <source>
        <dbReference type="ARBA" id="ARBA00022833"/>
    </source>
</evidence>
<keyword evidence="12 15" id="KW-0030">Aminoacyl-tRNA synthetase</keyword>
<evidence type="ECO:0000256" key="3">
    <source>
        <dbReference type="ARBA" id="ARBA00007078"/>
    </source>
</evidence>
<dbReference type="CDD" id="cd00818">
    <property type="entry name" value="IleRS_core"/>
    <property type="match status" value="1"/>
</dbReference>
<evidence type="ECO:0000256" key="10">
    <source>
        <dbReference type="ARBA" id="ARBA00022840"/>
    </source>
</evidence>
<dbReference type="GO" id="GO:0006428">
    <property type="term" value="P:isoleucyl-tRNA aminoacylation"/>
    <property type="evidence" value="ECO:0007669"/>
    <property type="project" value="UniProtKB-UniRule"/>
</dbReference>
<evidence type="ECO:0000256" key="16">
    <source>
        <dbReference type="SAM" id="MobiDB-lite"/>
    </source>
</evidence>
<dbReference type="GO" id="GO:0000049">
    <property type="term" value="F:tRNA binding"/>
    <property type="evidence" value="ECO:0007669"/>
    <property type="project" value="InterPro"/>
</dbReference>
<dbReference type="InterPro" id="IPR002301">
    <property type="entry name" value="Ile-tRNA-ligase"/>
</dbReference>
<dbReference type="InterPro" id="IPR013078">
    <property type="entry name" value="His_Pase_superF_clade-1"/>
</dbReference>
<dbReference type="NCBIfam" id="TIGR00392">
    <property type="entry name" value="ileS"/>
    <property type="match status" value="1"/>
</dbReference>
<dbReference type="GO" id="GO:0002161">
    <property type="term" value="F:aminoacyl-tRNA deacylase activity"/>
    <property type="evidence" value="ECO:0007669"/>
    <property type="project" value="InterPro"/>
</dbReference>
<feature type="domain" description="Aminoacyl-tRNA synthetase class Ia" evidence="17">
    <location>
        <begin position="63"/>
        <end position="695"/>
    </location>
</feature>
<keyword evidence="6 15" id="KW-0436">Ligase</keyword>
<dbReference type="HAMAP" id="MF_02003">
    <property type="entry name" value="Ile_tRNA_synth_type2"/>
    <property type="match status" value="1"/>
</dbReference>
<dbReference type="FunFam" id="3.40.50.620:FF:000075">
    <property type="entry name" value="Isoleucine--tRNA ligase"/>
    <property type="match status" value="1"/>
</dbReference>
<evidence type="ECO:0000313" key="19">
    <source>
        <dbReference type="EMBL" id="OGC81893.1"/>
    </source>
</evidence>
<dbReference type="Pfam" id="PF00133">
    <property type="entry name" value="tRNA-synt_1"/>
    <property type="match status" value="1"/>
</dbReference>
<keyword evidence="5 15" id="KW-0963">Cytoplasm</keyword>
<dbReference type="EC" id="6.1.1.5" evidence="15"/>
<evidence type="ECO:0000256" key="14">
    <source>
        <dbReference type="ARBA" id="ARBA00048359"/>
    </source>
</evidence>
<evidence type="ECO:0000256" key="13">
    <source>
        <dbReference type="ARBA" id="ARBA00025217"/>
    </source>
</evidence>
<comment type="caution">
    <text evidence="19">The sequence shown here is derived from an EMBL/GenBank/DDBJ whole genome shotgun (WGS) entry which is preliminary data.</text>
</comment>
<dbReference type="GO" id="GO:0005737">
    <property type="term" value="C:cytoplasm"/>
    <property type="evidence" value="ECO:0007669"/>
    <property type="project" value="UniProtKB-SubCell"/>
</dbReference>
<dbReference type="GO" id="GO:0008270">
    <property type="term" value="F:zinc ion binding"/>
    <property type="evidence" value="ECO:0007669"/>
    <property type="project" value="UniProtKB-UniRule"/>
</dbReference>
<dbReference type="InterPro" id="IPR013155">
    <property type="entry name" value="M/V/L/I-tRNA-synth_anticd-bd"/>
</dbReference>
<dbReference type="Proteomes" id="UP000177614">
    <property type="component" value="Unassembled WGS sequence"/>
</dbReference>
<comment type="cofactor">
    <cofactor evidence="1 15">
        <name>Zn(2+)</name>
        <dbReference type="ChEBI" id="CHEBI:29105"/>
    </cofactor>
</comment>
<dbReference type="CDD" id="cd07067">
    <property type="entry name" value="HP_PGM_like"/>
    <property type="match status" value="1"/>
</dbReference>
<evidence type="ECO:0000313" key="20">
    <source>
        <dbReference type="Proteomes" id="UP000177614"/>
    </source>
</evidence>
<dbReference type="GO" id="GO:0005524">
    <property type="term" value="F:ATP binding"/>
    <property type="evidence" value="ECO:0007669"/>
    <property type="project" value="UniProtKB-UniRule"/>
</dbReference>
<dbReference type="InterPro" id="IPR023586">
    <property type="entry name" value="Ile-tRNA-ligase_type2"/>
</dbReference>
<gene>
    <name evidence="15" type="primary">ileS</name>
    <name evidence="19" type="ORF">A2V81_04330</name>
</gene>
<dbReference type="InterPro" id="IPR014729">
    <property type="entry name" value="Rossmann-like_a/b/a_fold"/>
</dbReference>
<dbReference type="Pfam" id="PF00300">
    <property type="entry name" value="His_Phos_1"/>
    <property type="match status" value="1"/>
</dbReference>
<dbReference type="Gene3D" id="1.10.730.10">
    <property type="entry name" value="Isoleucyl-tRNA Synthetase, Domain 1"/>
    <property type="match status" value="1"/>
</dbReference>
<reference evidence="19 20" key="1">
    <citation type="journal article" date="2016" name="Nat. Commun.">
        <title>Thousands of microbial genomes shed light on interconnected biogeochemical processes in an aquifer system.</title>
        <authorList>
            <person name="Anantharaman K."/>
            <person name="Brown C.T."/>
            <person name="Hug L.A."/>
            <person name="Sharon I."/>
            <person name="Castelle C.J."/>
            <person name="Probst A.J."/>
            <person name="Thomas B.C."/>
            <person name="Singh A."/>
            <person name="Wilkins M.J."/>
            <person name="Karaoz U."/>
            <person name="Brodie E.L."/>
            <person name="Williams K.H."/>
            <person name="Hubbard S.S."/>
            <person name="Banfield J.F."/>
        </authorList>
    </citation>
    <scope>NUCLEOTIDE SEQUENCE [LARGE SCALE GENOMIC DNA]</scope>
</reference>
<evidence type="ECO:0000256" key="11">
    <source>
        <dbReference type="ARBA" id="ARBA00022917"/>
    </source>
</evidence>
<comment type="similarity">
    <text evidence="3 15">Belongs to the class-I aminoacyl-tRNA synthetase family. IleS type 2 subfamily.</text>
</comment>
<keyword evidence="8 15" id="KW-0547">Nucleotide-binding</keyword>
<dbReference type="SUPFAM" id="SSF52374">
    <property type="entry name" value="Nucleotidylyl transferase"/>
    <property type="match status" value="1"/>
</dbReference>
<evidence type="ECO:0000256" key="12">
    <source>
        <dbReference type="ARBA" id="ARBA00023146"/>
    </source>
</evidence>